<name>A0ABS8G6X9_9ALTE</name>
<dbReference type="Gene3D" id="1.10.8.60">
    <property type="match status" value="1"/>
</dbReference>
<dbReference type="PANTHER" id="PTHR43280:SF28">
    <property type="entry name" value="HTH-TYPE TRANSCRIPTIONAL ACTIVATOR RHAS"/>
    <property type="match status" value="1"/>
</dbReference>
<evidence type="ECO:0000256" key="5">
    <source>
        <dbReference type="ARBA" id="ARBA00023163"/>
    </source>
</evidence>
<dbReference type="PANTHER" id="PTHR43280">
    <property type="entry name" value="ARAC-FAMILY TRANSCRIPTIONAL REGULATOR"/>
    <property type="match status" value="1"/>
</dbReference>
<dbReference type="Gene3D" id="3.40.50.300">
    <property type="entry name" value="P-loop containing nucleotide triphosphate hydrolases"/>
    <property type="match status" value="1"/>
</dbReference>
<dbReference type="InterPro" id="IPR058031">
    <property type="entry name" value="AAA_lid_NorR"/>
</dbReference>
<dbReference type="EMBL" id="JAJEWP010000001">
    <property type="protein sequence ID" value="MCC2614986.1"/>
    <property type="molecule type" value="Genomic_DNA"/>
</dbReference>
<dbReference type="InterPro" id="IPR009057">
    <property type="entry name" value="Homeodomain-like_sf"/>
</dbReference>
<dbReference type="InterPro" id="IPR027417">
    <property type="entry name" value="P-loop_NTPase"/>
</dbReference>
<feature type="domain" description="Sigma-54 factor interaction" evidence="7">
    <location>
        <begin position="130"/>
        <end position="324"/>
    </location>
</feature>
<dbReference type="PROSITE" id="PS50045">
    <property type="entry name" value="SIGMA54_INTERACT_4"/>
    <property type="match status" value="1"/>
</dbReference>
<dbReference type="RefSeq" id="WP_229156899.1">
    <property type="nucleotide sequence ID" value="NZ_JAJEWP010000001.1"/>
</dbReference>
<keyword evidence="1" id="KW-0547">Nucleotide-binding</keyword>
<keyword evidence="4" id="KW-0238">DNA-binding</keyword>
<dbReference type="Pfam" id="PF12833">
    <property type="entry name" value="HTH_18"/>
    <property type="match status" value="1"/>
</dbReference>
<sequence length="496" mass="54166">MNVSQLQTFERECLQALEGYRCNPHSLHLQIRLNASGEQWLGYTGGALLAGTSPALLSQQPGAGDTAGHKVSYPLVLGTQCIGDIGVSGLSPEAVEDGSHYPALMTLSNIVVRYLIRARVEHSAEQQVCWCGNSPALRALELRLPSLASVDLPVLLIGPCGSGKRIAASTLHCHSHRHHCPLVYLSMEGGASKQQDASLHDAWQRAHGGTLSVRLSSTQAPARVAERIIQWQTKSGSDVPDVRLLVSVRDHDAEGFSSWPWLRLTLPTLSQRREDIPALLTMLRAKYRGLADLQFSDGAVKALQELNWKDNVVGLERFVAHVALSSPHTTLEGQDIQQMDLADFAAEGNAVQCSGGGILDWSSTPPCSSAAGLAAFVQAMLSPDWQAPPSFHVALVRALQILRKHGGEPLPLTELARQVFVSPAHLSALFRRHLGASFKPLLQQLRVERAKTMLRAQPRQSVTDIAFALGFHDLRHFEKTFRRHVGCCPRVFRQDG</sequence>
<dbReference type="InterPro" id="IPR018060">
    <property type="entry name" value="HTH_AraC"/>
</dbReference>
<keyword evidence="3" id="KW-0805">Transcription regulation</keyword>
<dbReference type="InterPro" id="IPR002078">
    <property type="entry name" value="Sigma_54_int"/>
</dbReference>
<evidence type="ECO:0000256" key="4">
    <source>
        <dbReference type="ARBA" id="ARBA00023125"/>
    </source>
</evidence>
<dbReference type="SUPFAM" id="SSF46689">
    <property type="entry name" value="Homeodomain-like"/>
    <property type="match status" value="2"/>
</dbReference>
<dbReference type="SMART" id="SM00342">
    <property type="entry name" value="HTH_ARAC"/>
    <property type="match status" value="1"/>
</dbReference>
<keyword evidence="2" id="KW-0067">ATP-binding</keyword>
<evidence type="ECO:0000259" key="7">
    <source>
        <dbReference type="PROSITE" id="PS50045"/>
    </source>
</evidence>
<protein>
    <submittedName>
        <fullName evidence="8">Helix-turn-helix domain-containing protein</fullName>
    </submittedName>
</protein>
<dbReference type="Gene3D" id="1.10.10.60">
    <property type="entry name" value="Homeodomain-like"/>
    <property type="match status" value="2"/>
</dbReference>
<keyword evidence="5" id="KW-0804">Transcription</keyword>
<organism evidence="8 9">
    <name type="scientific">Fluctibacter halophilus</name>
    <dbReference type="NCBI Taxonomy" id="226011"/>
    <lineage>
        <taxon>Bacteria</taxon>
        <taxon>Pseudomonadati</taxon>
        <taxon>Pseudomonadota</taxon>
        <taxon>Gammaproteobacteria</taxon>
        <taxon>Alteromonadales</taxon>
        <taxon>Alteromonadaceae</taxon>
        <taxon>Fluctibacter</taxon>
    </lineage>
</organism>
<evidence type="ECO:0000256" key="2">
    <source>
        <dbReference type="ARBA" id="ARBA00022840"/>
    </source>
</evidence>
<reference evidence="8 9" key="1">
    <citation type="submission" date="2021-10" db="EMBL/GenBank/DDBJ databases">
        <title>Draft genome of Aestuariibacter halophilus JC2043.</title>
        <authorList>
            <person name="Emsley S.A."/>
            <person name="Pfannmuller K.M."/>
            <person name="Ushijima B."/>
            <person name="Saw J.H."/>
            <person name="Videau P."/>
        </authorList>
    </citation>
    <scope>NUCLEOTIDE SEQUENCE [LARGE SCALE GENOMIC DNA]</scope>
    <source>
        <strain evidence="8 9">JC2043</strain>
    </source>
</reference>
<evidence type="ECO:0000256" key="3">
    <source>
        <dbReference type="ARBA" id="ARBA00023015"/>
    </source>
</evidence>
<keyword evidence="9" id="KW-1185">Reference proteome</keyword>
<accession>A0ABS8G6X9</accession>
<dbReference type="Pfam" id="PF25601">
    <property type="entry name" value="AAA_lid_14"/>
    <property type="match status" value="1"/>
</dbReference>
<dbReference type="PROSITE" id="PS01124">
    <property type="entry name" value="HTH_ARAC_FAMILY_2"/>
    <property type="match status" value="1"/>
</dbReference>
<dbReference type="Proteomes" id="UP001520878">
    <property type="component" value="Unassembled WGS sequence"/>
</dbReference>
<evidence type="ECO:0000256" key="1">
    <source>
        <dbReference type="ARBA" id="ARBA00022741"/>
    </source>
</evidence>
<evidence type="ECO:0000259" key="6">
    <source>
        <dbReference type="PROSITE" id="PS01124"/>
    </source>
</evidence>
<proteinExistence type="predicted"/>
<comment type="caution">
    <text evidence="8">The sequence shown here is derived from an EMBL/GenBank/DDBJ whole genome shotgun (WGS) entry which is preliminary data.</text>
</comment>
<evidence type="ECO:0000313" key="9">
    <source>
        <dbReference type="Proteomes" id="UP001520878"/>
    </source>
</evidence>
<feature type="domain" description="HTH araC/xylS-type" evidence="6">
    <location>
        <begin position="396"/>
        <end position="495"/>
    </location>
</feature>
<dbReference type="SUPFAM" id="SSF52540">
    <property type="entry name" value="P-loop containing nucleoside triphosphate hydrolases"/>
    <property type="match status" value="1"/>
</dbReference>
<gene>
    <name evidence="8" type="ORF">LJ739_01865</name>
</gene>
<dbReference type="Pfam" id="PF14532">
    <property type="entry name" value="Sigma54_activ_2"/>
    <property type="match status" value="1"/>
</dbReference>
<evidence type="ECO:0000313" key="8">
    <source>
        <dbReference type="EMBL" id="MCC2614986.1"/>
    </source>
</evidence>